<feature type="non-terminal residue" evidence="1">
    <location>
        <position position="1"/>
    </location>
</feature>
<name>A0A6J4LT21_9GAMM</name>
<accession>A0A6J4LT21</accession>
<protein>
    <submittedName>
        <fullName evidence="1">Uncharacterized protein</fullName>
    </submittedName>
</protein>
<organism evidence="1">
    <name type="scientific">uncultured Lysobacter sp</name>
    <dbReference type="NCBI Taxonomy" id="271060"/>
    <lineage>
        <taxon>Bacteria</taxon>
        <taxon>Pseudomonadati</taxon>
        <taxon>Pseudomonadota</taxon>
        <taxon>Gammaproteobacteria</taxon>
        <taxon>Lysobacterales</taxon>
        <taxon>Lysobacteraceae</taxon>
        <taxon>Lysobacter</taxon>
        <taxon>environmental samples</taxon>
    </lineage>
</organism>
<evidence type="ECO:0000313" key="1">
    <source>
        <dbReference type="EMBL" id="CAA9340880.1"/>
    </source>
</evidence>
<proteinExistence type="predicted"/>
<feature type="non-terminal residue" evidence="1">
    <location>
        <position position="38"/>
    </location>
</feature>
<dbReference type="EMBL" id="CADCUA010000515">
    <property type="protein sequence ID" value="CAA9340880.1"/>
    <property type="molecule type" value="Genomic_DNA"/>
</dbReference>
<dbReference type="AlphaFoldDB" id="A0A6J4LT21"/>
<reference evidence="1" key="1">
    <citation type="submission" date="2020-02" db="EMBL/GenBank/DDBJ databases">
        <authorList>
            <person name="Meier V. D."/>
        </authorList>
    </citation>
    <scope>NUCLEOTIDE SEQUENCE</scope>
    <source>
        <strain evidence="1">AVDCRST_MAG71</strain>
    </source>
</reference>
<gene>
    <name evidence="1" type="ORF">AVDCRST_MAG71-2230</name>
</gene>
<sequence length="38" mass="4366">WRRSSSSTTMRTAAPMAWRLRSLVARQARSHPPRSIVT</sequence>